<keyword evidence="1" id="KW-0150">Chloroplast</keyword>
<organism evidence="1">
    <name type="scientific">Toxarium undulatum</name>
    <dbReference type="NCBI Taxonomy" id="210620"/>
    <lineage>
        <taxon>Eukaryota</taxon>
        <taxon>Sar</taxon>
        <taxon>Stramenopiles</taxon>
        <taxon>Ochrophyta</taxon>
        <taxon>Bacillariophyta</taxon>
        <taxon>Mediophyceae</taxon>
        <taxon>Toxariales</taxon>
        <taxon>Toxariaceae</taxon>
        <taxon>Toxarium</taxon>
    </lineage>
</organism>
<proteinExistence type="predicted"/>
<evidence type="ECO:0000313" key="1">
    <source>
        <dbReference type="EMBL" id="AOS86677.1"/>
    </source>
</evidence>
<accession>A0A1D8D9R3</accession>
<name>A0A1D8D9R3_9STRA</name>
<protein>
    <submittedName>
        <fullName evidence="1">Uncharacterized protein</fullName>
    </submittedName>
</protein>
<reference evidence="1" key="1">
    <citation type="journal article" date="2016" name="Curr. Genet.">
        <title>Hoarding and horizontal transfer led to an expanded gene and intron repertoire in the plastid genome of the diatom, Toxarium undulatum (Bacillariophyta).</title>
        <authorList>
            <person name="Ruck E.C."/>
            <person name="Linard S.R."/>
            <person name="Nakov T."/>
            <person name="Theriot E.C."/>
            <person name="Alverson A.J."/>
        </authorList>
    </citation>
    <scope>NUCLEOTIDE SEQUENCE</scope>
    <source>
        <strain evidence="1">ECT3802</strain>
    </source>
</reference>
<keyword evidence="1" id="KW-0934">Plastid</keyword>
<dbReference type="EMBL" id="KX619437">
    <property type="protein sequence ID" value="AOS86677.1"/>
    <property type="molecule type" value="Genomic_DNA"/>
</dbReference>
<dbReference type="RefSeq" id="YP_009308934.1">
    <property type="nucleotide sequence ID" value="NC_031425.1"/>
</dbReference>
<dbReference type="GeneID" id="29293223"/>
<dbReference type="AlphaFoldDB" id="A0A1D8D9R3"/>
<geneLocation type="chloroplast" evidence="1"/>
<gene>
    <name evidence="1" type="primary">orf274</name>
</gene>
<sequence>MLCLNYVYTDWVIDFQRRQQKNNTSYSLVTSYLETGMNNQEEEERLFHLFQFLSFIKSLELNPFKDCKRYRIKEQFYYGLKFPLSKFIKFTGIQISKQSRRDKLIQYFRQLQKLDPIVKEFSDKTFRSYVCFPYVGCDNPSGNSWTIEIFAAEAIFCFPYPFQLPKSFLNSTCKNDLRLKLLLMKSLAVHAQEKKLNLDKFFDQVNVPNKQLIKIKKNIIKLLNELVENTIIDDEIVLVLKSDGKKDLLIKKLTTSDITQRIKCIEFNEKIERF</sequence>